<dbReference type="InterPro" id="IPR007343">
    <property type="entry name" value="Uncharacterised_pept_Zn_put"/>
</dbReference>
<accession>A0ABS6NLX9</accession>
<reference evidence="6 7" key="1">
    <citation type="submission" date="2021-06" db="EMBL/GenBank/DDBJ databases">
        <authorList>
            <person name="Lu T."/>
            <person name="Wang Q."/>
            <person name="Han X."/>
        </authorList>
    </citation>
    <scope>NUCLEOTIDE SEQUENCE [LARGE SCALE GENOMIC DNA]</scope>
    <source>
        <strain evidence="6 7">LAM0050</strain>
    </source>
</reference>
<dbReference type="PANTHER" id="PTHR30168:SF0">
    <property type="entry name" value="INNER MEMBRANE PROTEIN"/>
    <property type="match status" value="1"/>
</dbReference>
<keyword evidence="7" id="KW-1185">Reference proteome</keyword>
<proteinExistence type="predicted"/>
<dbReference type="PANTHER" id="PTHR30168">
    <property type="entry name" value="PUTATIVE MEMBRANE PROTEIN YPFJ"/>
    <property type="match status" value="1"/>
</dbReference>
<evidence type="ECO:0000313" key="7">
    <source>
        <dbReference type="Proteomes" id="UP000722165"/>
    </source>
</evidence>
<organism evidence="6 7">
    <name type="scientific">Advenella alkanexedens</name>
    <dbReference type="NCBI Taxonomy" id="1481665"/>
    <lineage>
        <taxon>Bacteria</taxon>
        <taxon>Pseudomonadati</taxon>
        <taxon>Pseudomonadota</taxon>
        <taxon>Betaproteobacteria</taxon>
        <taxon>Burkholderiales</taxon>
        <taxon>Alcaligenaceae</taxon>
    </lineage>
</organism>
<sequence length="310" mass="33350">MRLDGSDESKNIEDRRGNHTGMGGGMFGRGGGMFGGGRGGGGGGGGGKKFGLGTIVLILVAMYFGVDPNLLLQMTGSDAPSQYEETTYSQGPTPGLSDAESRFVAKVLKTTEDAWGRIFQQQQWGAYPEPKLVLYSGSTRSACGLGQAAMGPFYCPADEKVYLDLSFFREMGQRLGAHGDFAQGYVIAHEIGHHVQNRLGILDQVNEARSRGNQRQANALSVLSELQADCLAGIWANQLRRQGDIIEPGDIEEAINAAAAVGDDRLQKQQQGYVAPDTFTHGTSQQRMTWFKRGLESGNIAQCDTFASTR</sequence>
<comment type="caution">
    <text evidence="6">The sequence shown here is derived from an EMBL/GenBank/DDBJ whole genome shotgun (WGS) entry which is preliminary data.</text>
</comment>
<dbReference type="Pfam" id="PF04228">
    <property type="entry name" value="Zn_peptidase"/>
    <property type="match status" value="1"/>
</dbReference>
<dbReference type="Proteomes" id="UP000722165">
    <property type="component" value="Unassembled WGS sequence"/>
</dbReference>
<keyword evidence="2" id="KW-0812">Transmembrane</keyword>
<dbReference type="RefSeq" id="WP_217734523.1">
    <property type="nucleotide sequence ID" value="NZ_JAHSPR010000002.1"/>
</dbReference>
<protein>
    <submittedName>
        <fullName evidence="6">Neutral zinc metallopeptidase</fullName>
    </submittedName>
</protein>
<evidence type="ECO:0000256" key="4">
    <source>
        <dbReference type="ARBA" id="ARBA00023136"/>
    </source>
</evidence>
<name>A0ABS6NLX9_9BURK</name>
<dbReference type="EMBL" id="JAHSPR010000002">
    <property type="protein sequence ID" value="MBV4396221.1"/>
    <property type="molecule type" value="Genomic_DNA"/>
</dbReference>
<evidence type="ECO:0000256" key="3">
    <source>
        <dbReference type="ARBA" id="ARBA00022989"/>
    </source>
</evidence>
<gene>
    <name evidence="6" type="ORF">KU392_02975</name>
</gene>
<keyword evidence="3" id="KW-1133">Transmembrane helix</keyword>
<comment type="subcellular location">
    <subcellularLocation>
        <location evidence="1">Membrane</location>
        <topology evidence="1">Single-pass membrane protein</topology>
    </subcellularLocation>
</comment>
<evidence type="ECO:0000256" key="1">
    <source>
        <dbReference type="ARBA" id="ARBA00004167"/>
    </source>
</evidence>
<evidence type="ECO:0000313" key="6">
    <source>
        <dbReference type="EMBL" id="MBV4396221.1"/>
    </source>
</evidence>
<evidence type="ECO:0000256" key="2">
    <source>
        <dbReference type="ARBA" id="ARBA00022692"/>
    </source>
</evidence>
<evidence type="ECO:0000256" key="5">
    <source>
        <dbReference type="SAM" id="MobiDB-lite"/>
    </source>
</evidence>
<keyword evidence="4" id="KW-0472">Membrane</keyword>
<feature type="compositionally biased region" description="Basic and acidic residues" evidence="5">
    <location>
        <begin position="1"/>
        <end position="17"/>
    </location>
</feature>
<feature type="compositionally biased region" description="Gly residues" evidence="5">
    <location>
        <begin position="20"/>
        <end position="33"/>
    </location>
</feature>
<feature type="region of interest" description="Disordered" evidence="5">
    <location>
        <begin position="1"/>
        <end position="33"/>
    </location>
</feature>